<dbReference type="GO" id="GO:0003980">
    <property type="term" value="F:UDP-glucose:glycoprotein glucosyltransferase activity"/>
    <property type="evidence" value="ECO:0007669"/>
    <property type="project" value="InterPro"/>
</dbReference>
<evidence type="ECO:0000256" key="2">
    <source>
        <dbReference type="ARBA" id="ARBA00004319"/>
    </source>
</evidence>
<dbReference type="Gene3D" id="3.30.70.270">
    <property type="match status" value="1"/>
</dbReference>
<dbReference type="InterPro" id="IPR036691">
    <property type="entry name" value="Endo/exonu/phosph_ase_sf"/>
</dbReference>
<feature type="domain" description="Reverse transcriptase" evidence="16">
    <location>
        <begin position="1"/>
        <end position="210"/>
    </location>
</feature>
<organism evidence="17 18">
    <name type="scientific">Hemibagrus guttatus</name>
    <dbReference type="NCBI Taxonomy" id="175788"/>
    <lineage>
        <taxon>Eukaryota</taxon>
        <taxon>Metazoa</taxon>
        <taxon>Chordata</taxon>
        <taxon>Craniata</taxon>
        <taxon>Vertebrata</taxon>
        <taxon>Euteleostomi</taxon>
        <taxon>Actinopterygii</taxon>
        <taxon>Neopterygii</taxon>
        <taxon>Teleostei</taxon>
        <taxon>Ostariophysi</taxon>
        <taxon>Siluriformes</taxon>
        <taxon>Bagridae</taxon>
        <taxon>Hemibagrus</taxon>
    </lineage>
</organism>
<evidence type="ECO:0000256" key="3">
    <source>
        <dbReference type="ARBA" id="ARBA00004922"/>
    </source>
</evidence>
<dbReference type="InterPro" id="IPR040692">
    <property type="entry name" value="UGGT_TRXL_3"/>
</dbReference>
<dbReference type="Pfam" id="PF18400">
    <property type="entry name" value="Thioredoxin_12"/>
    <property type="match status" value="1"/>
</dbReference>
<keyword evidence="10" id="KW-0256">Endoplasmic reticulum</keyword>
<reference evidence="17" key="1">
    <citation type="submission" date="2023-06" db="EMBL/GenBank/DDBJ databases">
        <title>Male Hemibagrus guttatus genome.</title>
        <authorList>
            <person name="Bian C."/>
        </authorList>
    </citation>
    <scope>NUCLEOTIDE SEQUENCE</scope>
    <source>
        <strain evidence="17">Male_cb2023</strain>
        <tissue evidence="17">Muscle</tissue>
    </source>
</reference>
<evidence type="ECO:0000256" key="8">
    <source>
        <dbReference type="ARBA" id="ARBA00022679"/>
    </source>
</evidence>
<comment type="similarity">
    <text evidence="4">Belongs to the glycosyltransferase 8 family.</text>
</comment>
<comment type="catalytic activity">
    <reaction evidence="13">
        <text>N(4)-(alpha-D-Man-(1-&gt;2)-alpha-D-Man-(1-&gt;2)-alpha-D-Man-(1-&gt;3)-[alpha-D-Man-(1-&gt;2)-alpha-D-Man-(1-&gt;3)-[alpha-D-Man-(1-&gt;2)-alpha-D-Man-(1-&gt;6)]-alpha-D-Man-(1-&gt;6)]-beta-D-Man-(1-&gt;4)-beta-D-GlcNAc-(1-&gt;4)-beta-D-GlcNAc)-L-asparaginyl-[protein] (N-glucan mannose isomer 9A1,2,3B1,2,3) + UDP-alpha-D-glucose = N(4)-(alpha-D-Glc-(1-&gt;3)-alpha-D-Man-(1-&gt;2)-alpha-D-Man-(1-&gt;2)-alpha-D-Man-(1-&gt;3)-[alpha-D-Man-(1-&gt;2)-alpha-D-Man-(1-&gt;3)-[alpha-D-Man-(1-&gt;2)-alpha-D-Man-(1-&gt;6)]-alpha-D-Man-(1-&gt;6)]-beta-D-Man-(1-&gt;4)-beta-D-GlcNAc-(1-&gt;4)-beta-D-GlcNAc)-L-asparaginyl-[protein] + UDP + H(+)</text>
        <dbReference type="Rhea" id="RHEA:61304"/>
        <dbReference type="Rhea" id="RHEA-COMP:14356"/>
        <dbReference type="Rhea" id="RHEA-COMP:14357"/>
        <dbReference type="ChEBI" id="CHEBI:15378"/>
        <dbReference type="ChEBI" id="CHEBI:58223"/>
        <dbReference type="ChEBI" id="CHEBI:58885"/>
        <dbReference type="ChEBI" id="CHEBI:59080"/>
        <dbReference type="ChEBI" id="CHEBI:139493"/>
    </reaction>
</comment>
<protein>
    <recommendedName>
        <fullName evidence="6">ribonuclease H</fullName>
        <ecNumber evidence="6">3.1.26.4</ecNumber>
    </recommendedName>
    <alternativeName>
        <fullName evidence="14">UDP-glucose ceramide glucosyltransferase-like 1</fullName>
    </alternativeName>
</protein>
<dbReference type="InterPro" id="IPR043128">
    <property type="entry name" value="Rev_trsase/Diguanyl_cyclase"/>
</dbReference>
<evidence type="ECO:0000256" key="11">
    <source>
        <dbReference type="ARBA" id="ARBA00023180"/>
    </source>
</evidence>
<evidence type="ECO:0000256" key="12">
    <source>
        <dbReference type="ARBA" id="ARBA00045874"/>
    </source>
</evidence>
<feature type="region of interest" description="Disordered" evidence="15">
    <location>
        <begin position="2155"/>
        <end position="2179"/>
    </location>
</feature>
<name>A0AAE0R5X3_9TELE</name>
<dbReference type="InterPro" id="IPR040693">
    <property type="entry name" value="UGGT_TRXL_1"/>
</dbReference>
<comment type="function">
    <text evidence="12">Recognizes glycoproteins with minor folding defects. Reglucosylates single N-glycans near the misfolded part of the protein, thus providing quality control for protein folding in the endoplasmic reticulum. Reglucosylated proteins are recognized by calreticulin for recycling to the endoplasmic reticulum and refolding or degradation.</text>
</comment>
<keyword evidence="9" id="KW-0732">Signal</keyword>
<accession>A0AAE0R5X3</accession>
<dbReference type="SUPFAM" id="SSF53448">
    <property type="entry name" value="Nucleotide-diphospho-sugar transferases"/>
    <property type="match status" value="1"/>
</dbReference>
<dbReference type="PROSITE" id="PS50878">
    <property type="entry name" value="RT_POL"/>
    <property type="match status" value="1"/>
</dbReference>
<evidence type="ECO:0000256" key="6">
    <source>
        <dbReference type="ARBA" id="ARBA00012180"/>
    </source>
</evidence>
<dbReference type="Pfam" id="PF06427">
    <property type="entry name" value="UDP-g_GGTase"/>
    <property type="match status" value="1"/>
</dbReference>
<evidence type="ECO:0000256" key="15">
    <source>
        <dbReference type="SAM" id="MobiDB-lite"/>
    </source>
</evidence>
<dbReference type="InterPro" id="IPR009448">
    <property type="entry name" value="UDP-g_GGtrans"/>
</dbReference>
<evidence type="ECO:0000259" key="16">
    <source>
        <dbReference type="PROSITE" id="PS50878"/>
    </source>
</evidence>
<evidence type="ECO:0000256" key="13">
    <source>
        <dbReference type="ARBA" id="ARBA00048456"/>
    </source>
</evidence>
<dbReference type="PANTHER" id="PTHR11226:SF1">
    <property type="entry name" value="UDP-GLUCOSE:GLYCOPROTEIN GLUCOSYLTRANSFERASE 2"/>
    <property type="match status" value="1"/>
</dbReference>
<evidence type="ECO:0000256" key="14">
    <source>
        <dbReference type="ARBA" id="ARBA00081614"/>
    </source>
</evidence>
<evidence type="ECO:0000256" key="5">
    <source>
        <dbReference type="ARBA" id="ARBA00010879"/>
    </source>
</evidence>
<dbReference type="GO" id="GO:0018279">
    <property type="term" value="P:protein N-linked glycosylation via asparagine"/>
    <property type="evidence" value="ECO:0007669"/>
    <property type="project" value="TreeGrafter"/>
</dbReference>
<dbReference type="InterPro" id="IPR029044">
    <property type="entry name" value="Nucleotide-diphossugar_trans"/>
</dbReference>
<dbReference type="Pfam" id="PF18402">
    <property type="entry name" value="Thioredoxin_14"/>
    <property type="match status" value="1"/>
</dbReference>
<evidence type="ECO:0000256" key="4">
    <source>
        <dbReference type="ARBA" id="ARBA00006351"/>
    </source>
</evidence>
<dbReference type="InterPro" id="IPR000477">
    <property type="entry name" value="RT_dom"/>
</dbReference>
<gene>
    <name evidence="17" type="ORF">QTP70_031833</name>
</gene>
<dbReference type="CDD" id="cd06432">
    <property type="entry name" value="GT8_HUGT1_C_like"/>
    <property type="match status" value="1"/>
</dbReference>
<dbReference type="SUPFAM" id="SSF56672">
    <property type="entry name" value="DNA/RNA polymerases"/>
    <property type="match status" value="1"/>
</dbReference>
<comment type="subcellular location">
    <subcellularLocation>
        <location evidence="2">Endoplasmic reticulum lumen</location>
    </subcellularLocation>
</comment>
<keyword evidence="11" id="KW-0325">Glycoprotein</keyword>
<evidence type="ECO:0000313" key="17">
    <source>
        <dbReference type="EMBL" id="KAK3543925.1"/>
    </source>
</evidence>
<proteinExistence type="inferred from homology"/>
<evidence type="ECO:0000313" key="18">
    <source>
        <dbReference type="Proteomes" id="UP001274896"/>
    </source>
</evidence>
<dbReference type="Pfam" id="PF18403">
    <property type="entry name" value="Thioredoxin_15"/>
    <property type="match status" value="1"/>
</dbReference>
<evidence type="ECO:0000256" key="9">
    <source>
        <dbReference type="ARBA" id="ARBA00022729"/>
    </source>
</evidence>
<dbReference type="Pfam" id="PF00078">
    <property type="entry name" value="RVT_1"/>
    <property type="match status" value="1"/>
</dbReference>
<dbReference type="GO" id="GO:0005788">
    <property type="term" value="C:endoplasmic reticulum lumen"/>
    <property type="evidence" value="ECO:0007669"/>
    <property type="project" value="UniProtKB-SubCell"/>
</dbReference>
<keyword evidence="18" id="KW-1185">Reference proteome</keyword>
<dbReference type="Gene3D" id="3.60.10.10">
    <property type="entry name" value="Endonuclease/exonuclease/phosphatase"/>
    <property type="match status" value="1"/>
</dbReference>
<sequence length="2179" mass="247652">MKLWERVVEARLRKVVEICEQQYGFMPRKSTTDAIFALRILMEKYRDGQRELHCVFVDLEKAYDRVPREELWYCMRKSGVAEKYVRVVQDMYERSRTVVRCAVGQTEEFNVEVGLHQGSALSPFLFAIVMDQLSEEVRQESPWTMMFADDIVICSESREQVEENLERWRFALERRGMKNLAFGTWNVTSLGGKEPELVREVEWYWLEIVGLASTHSLGSGTQLLERGWTLFFSGVPHGERCWAGVGLLIAPQLSRHVLEFSPVNERVVPLHLRAGDRCLTIVSAYGSNGSVEYPTFLETLRGVLEGAPTGDSIVLLGDFNTHVGNDSDTWRGVIGRNGPPDLNLSGVPLLDFCASHSLSITNTMFKHKGAHQYTWYQDTLGRRSMIDLVVVSSDLWPHVLDTRVKRGAELSTDHHLVVSWIRLWRRMPDRLGRPKCIVRVCWERLADPSVRGVFNSHLRESFNQIPREVGTLSLSGPCSPPPLLTQPSGAVSGAGRGGNPRTQWWTLEVRDAVKLKKESYRAWLARGTLEAAEAYRQAKRTAARVVSEAKTRVWEEFVEAMEKDYRTASGKFPDRSAPQKGVDREIDRRIGAAAAVMRSMYQSVVVKKELSRKAKLSIYQSIYVPTLTYGHELWVMTERHQMMRVLSLLLVLMQLQHAHSASKGVTASLKAKWPITPLLLETSEFISEGEDDKFWQFVDTVKELTVYKHGESVRSYYNLIIKKAGQFLSDLQVSLLKFALSLRAYSPAVHAFQQIASDEPPPEYCTAFVSVHGLHACSTKEMKKLLKGATGRPKPYLYKNDHKYPGVNGTDLPVAILYAEIGTKKFNTFHKVLSEKAAEGKLIYVLRHFVAEPKKQHMLLSGYGVELAIKSTEYKAVDDTQVKDSKSAATVEEDDPDDVQGFLIGKLRESHPELQEQLGELRRHLLESTNDMAPLKVWELQDLSFQAATRIMTVPKFDSLKLMRDLSQNFPSKARSLTRVPVNQEMRKEIEENQKRLSKSLGINPGDASLYINGMHIDLDIHNPFRYHLRKKTASQYSPMKPFIVIILDIIRGEAKLLEGLHNLGITGTTLGKFLRLPVTTVEDSYALDIRHTAIMWVNDIETDSMYRNWPSSIQELLRATFPGVIRQIRRNFFSLVLFLDPVQEDSIELVKLAELFYKHKIPLRIGFVFVVNTDEKVDGYSDAGVAFVRVFNYITEEYDITQAFLSTVSMYNKVDVGESLSVDTVTAYLKKKFPKANAAKILGVDSAYDDKRKAGAVFYRKSGLGALPMGLFNGVPLSAEEMDPDELETILLQHIMDATNIFQRAVFMGQISEGTDVVDFLMEQPNVVPRINPLILSSDRRYMDFTASPVTDDWDDPTMFSFLDSKDKTAVVSKRMKYLTKHEDEMVYGVTFWIVADLEQVSGRQILLNALKHMKSSSSSSRVGVINNPSDQPTEDNSGLYRAIWASFLTQSAKSTLDFTLKLLKEETVQLLTQGTKIKDLLLKGMDQDAFEKKFNTMELGFLHSQQRFCQEVLKVKAGQAAVVSNGRVLGLFAEEELSMDDFHLLEKLTLSTSAEKIKAKVKQMSLTPKNACDLIMKVDALLSAAPKTEARKDIKFLKDKHSVLHLSPREDEVFFDVVATVDPLTRDAQKLAPLLIVLGQVVNVRVQLFMNCRAKLSEMPLKSFYHFVMEADVAFFGNDTLSPGPMARFTEIPESPLLTLNMITPESWMVEAVQSPYDLDNIHLQDVSGVVNAEYELEYLLLEGHCFDLSTGQPPRGLQFTLGMKQEPLMHDTIVMANLGYFQLKANPGAWILRLRKGRSEDIYQIQAHDGTDSPADAGDVIVMLNSFHSKIIKVRVQKKPDKYNEDLLSESTESKGLWDSITSLTGGSSAEEGDTKKEDVLNIFSVASGHLYERFLRIMMLSVLQHTKTPIKFWFLKNYLSPSFKESIPHMAEAYGFQYELVQYKWPRWLHQQTEKQRIIWGHKILFLDVLFPLAVDKIIFVDADQIVRADLKELRDLDLEGAPYGYTPFCDSRREMDGYRFWKTGYWASHLGHRKYHISALYVVDLKKFRKIAAGDRLRGQYQALSQDPNSLSNLDQDLPNNMIHQVAIKSLPQDWLWCETWCDDASKASAKTIDLCNNPKTKEPKLSAAVRIVPEWSRYDTEIKQLLKRVKDQKENTKSSASKIERTSSHRDEL</sequence>
<comment type="caution">
    <text evidence="17">The sequence shown here is derived from an EMBL/GenBank/DDBJ whole genome shotgun (WGS) entry which is preliminary data.</text>
</comment>
<dbReference type="InterPro" id="IPR043502">
    <property type="entry name" value="DNA/RNA_pol_sf"/>
</dbReference>
<dbReference type="GO" id="GO:0051082">
    <property type="term" value="F:unfolded protein binding"/>
    <property type="evidence" value="ECO:0007669"/>
    <property type="project" value="TreeGrafter"/>
</dbReference>
<dbReference type="GO" id="GO:0036503">
    <property type="term" value="P:ERAD pathway"/>
    <property type="evidence" value="ECO:0007669"/>
    <property type="project" value="TreeGrafter"/>
</dbReference>
<dbReference type="Gene3D" id="3.90.550.10">
    <property type="entry name" value="Spore Coat Polysaccharide Biosynthesis Protein SpsA, Chain A"/>
    <property type="match status" value="1"/>
</dbReference>
<comment type="cofactor">
    <cofactor evidence="1">
        <name>Ca(2+)</name>
        <dbReference type="ChEBI" id="CHEBI:29108"/>
    </cofactor>
</comment>
<dbReference type="InterPro" id="IPR040525">
    <property type="entry name" value="UGGT_TRXL_4"/>
</dbReference>
<dbReference type="InterPro" id="IPR040694">
    <property type="entry name" value="UGGT_TRXL_2"/>
</dbReference>
<dbReference type="Proteomes" id="UP001274896">
    <property type="component" value="Unassembled WGS sequence"/>
</dbReference>
<dbReference type="EC" id="3.1.26.4" evidence="6"/>
<keyword evidence="8" id="KW-0808">Transferase</keyword>
<dbReference type="GO" id="GO:0004523">
    <property type="term" value="F:RNA-DNA hybrid ribonuclease activity"/>
    <property type="evidence" value="ECO:0007669"/>
    <property type="project" value="UniProtKB-EC"/>
</dbReference>
<comment type="similarity">
    <text evidence="5">Belongs to the beta type-B retroviral polymerase family. HERV class-II K(HML-2) pol subfamily.</text>
</comment>
<dbReference type="PANTHER" id="PTHR11226">
    <property type="entry name" value="UDP-GLUCOSE GLYCOPROTEIN:GLUCOSYLTRANSFERASE"/>
    <property type="match status" value="1"/>
</dbReference>
<dbReference type="CDD" id="cd01650">
    <property type="entry name" value="RT_nLTR_like"/>
    <property type="match status" value="1"/>
</dbReference>
<dbReference type="SUPFAM" id="SSF56219">
    <property type="entry name" value="DNase I-like"/>
    <property type="match status" value="1"/>
</dbReference>
<dbReference type="InterPro" id="IPR040497">
    <property type="entry name" value="Glyco_transf_24"/>
</dbReference>
<dbReference type="Pfam" id="PF18404">
    <property type="entry name" value="Glyco_transf_24"/>
    <property type="match status" value="1"/>
</dbReference>
<evidence type="ECO:0000256" key="10">
    <source>
        <dbReference type="ARBA" id="ARBA00022824"/>
    </source>
</evidence>
<dbReference type="Pfam" id="PF14529">
    <property type="entry name" value="Exo_endo_phos_2"/>
    <property type="match status" value="1"/>
</dbReference>
<dbReference type="FunFam" id="3.90.550.10:FF:000004">
    <property type="entry name" value="UDP-glucose glycoprotein glucosyltransferase 1"/>
    <property type="match status" value="1"/>
</dbReference>
<dbReference type="InterPro" id="IPR005135">
    <property type="entry name" value="Endo/exonuclease/phosphatase"/>
</dbReference>
<comment type="pathway">
    <text evidence="3">Protein modification; protein glycosylation.</text>
</comment>
<keyword evidence="7" id="KW-0328">Glycosyltransferase</keyword>
<dbReference type="CDD" id="cd09076">
    <property type="entry name" value="L1-EN"/>
    <property type="match status" value="1"/>
</dbReference>
<evidence type="ECO:0000256" key="7">
    <source>
        <dbReference type="ARBA" id="ARBA00022676"/>
    </source>
</evidence>
<evidence type="ECO:0000256" key="1">
    <source>
        <dbReference type="ARBA" id="ARBA00001913"/>
    </source>
</evidence>
<dbReference type="EMBL" id="JAUCMX010000006">
    <property type="protein sequence ID" value="KAK3543925.1"/>
    <property type="molecule type" value="Genomic_DNA"/>
</dbReference>
<dbReference type="Pfam" id="PF18401">
    <property type="entry name" value="Thioredoxin_13"/>
    <property type="match status" value="1"/>
</dbReference>